<dbReference type="AlphaFoldDB" id="A0A011QM31"/>
<dbReference type="PATRIC" id="fig|1454004.3.peg.1147"/>
<dbReference type="Proteomes" id="UP000022141">
    <property type="component" value="Unassembled WGS sequence"/>
</dbReference>
<evidence type="ECO:0000313" key="3">
    <source>
        <dbReference type="Proteomes" id="UP000022141"/>
    </source>
</evidence>
<gene>
    <name evidence="2" type="ORF">AW11_01094</name>
</gene>
<feature type="compositionally biased region" description="Polar residues" evidence="1">
    <location>
        <begin position="60"/>
        <end position="74"/>
    </location>
</feature>
<evidence type="ECO:0000256" key="1">
    <source>
        <dbReference type="SAM" id="MobiDB-lite"/>
    </source>
</evidence>
<keyword evidence="3" id="KW-1185">Reference proteome</keyword>
<organism evidence="2 3">
    <name type="scientific">Accumulibacter regalis</name>
    <dbReference type="NCBI Taxonomy" id="522306"/>
    <lineage>
        <taxon>Bacteria</taxon>
        <taxon>Pseudomonadati</taxon>
        <taxon>Pseudomonadota</taxon>
        <taxon>Betaproteobacteria</taxon>
        <taxon>Candidatus Accumulibacter</taxon>
    </lineage>
</organism>
<comment type="caution">
    <text evidence="2">The sequence shown here is derived from an EMBL/GenBank/DDBJ whole genome shotgun (WGS) entry which is preliminary data.</text>
</comment>
<sequence>MKTDLNHDRIAMIIERARRERSIAAGRAIATAMHKVLDWMEKGSPNTRQAEKQHGYHLSSEGSRPNTFDTSAFV</sequence>
<name>A0A011QM31_ACCRE</name>
<protein>
    <submittedName>
        <fullName evidence="2">Uncharacterized protein</fullName>
    </submittedName>
</protein>
<evidence type="ECO:0000313" key="2">
    <source>
        <dbReference type="EMBL" id="EXI90060.1"/>
    </source>
</evidence>
<feature type="region of interest" description="Disordered" evidence="1">
    <location>
        <begin position="44"/>
        <end position="74"/>
    </location>
</feature>
<dbReference type="STRING" id="1454004.AW11_01094"/>
<dbReference type="EMBL" id="JEMY01000010">
    <property type="protein sequence ID" value="EXI90060.1"/>
    <property type="molecule type" value="Genomic_DNA"/>
</dbReference>
<accession>A0A011QM31</accession>
<reference evidence="2" key="1">
    <citation type="submission" date="2014-02" db="EMBL/GenBank/DDBJ databases">
        <title>Expanding our view of genomic diversity in Candidatus Accumulibacter clades.</title>
        <authorList>
            <person name="Skennerton C.T."/>
            <person name="Barr J.J."/>
            <person name="Slater F.R."/>
            <person name="Bond P.L."/>
            <person name="Tyson G.W."/>
        </authorList>
    </citation>
    <scope>NUCLEOTIDE SEQUENCE [LARGE SCALE GENOMIC DNA]</scope>
</reference>
<proteinExistence type="predicted"/>